<evidence type="ECO:0000313" key="6">
    <source>
        <dbReference type="EMBL" id="MFC7057741.1"/>
    </source>
</evidence>
<organism evidence="6 7">
    <name type="scientific">Halovenus salina</name>
    <dbReference type="NCBI Taxonomy" id="1510225"/>
    <lineage>
        <taxon>Archaea</taxon>
        <taxon>Methanobacteriati</taxon>
        <taxon>Methanobacteriota</taxon>
        <taxon>Stenosarchaea group</taxon>
        <taxon>Halobacteria</taxon>
        <taxon>Halobacteriales</taxon>
        <taxon>Haloarculaceae</taxon>
        <taxon>Halovenus</taxon>
    </lineage>
</organism>
<keyword evidence="3 6" id="KW-0808">Transferase</keyword>
<keyword evidence="4" id="KW-0658">Purine biosynthesis</keyword>
<reference evidence="6 7" key="1">
    <citation type="journal article" date="2019" name="Int. J. Syst. Evol. Microbiol.">
        <title>The Global Catalogue of Microorganisms (GCM) 10K type strain sequencing project: providing services to taxonomists for standard genome sequencing and annotation.</title>
        <authorList>
            <consortium name="The Broad Institute Genomics Platform"/>
            <consortium name="The Broad Institute Genome Sequencing Center for Infectious Disease"/>
            <person name="Wu L."/>
            <person name="Ma J."/>
        </authorList>
    </citation>
    <scope>NUCLEOTIDE SEQUENCE [LARGE SCALE GENOMIC DNA]</scope>
    <source>
        <strain evidence="6 7">JCM 30072</strain>
    </source>
</reference>
<dbReference type="GO" id="GO:0006164">
    <property type="term" value="P:purine nucleotide biosynthetic process"/>
    <property type="evidence" value="ECO:0007669"/>
    <property type="project" value="UniProtKB-KW"/>
</dbReference>
<dbReference type="CDD" id="cd08653">
    <property type="entry name" value="FMT_core_like_3"/>
    <property type="match status" value="1"/>
</dbReference>
<dbReference type="SUPFAM" id="SSF53328">
    <property type="entry name" value="Formyltransferase"/>
    <property type="match status" value="1"/>
</dbReference>
<comment type="caution">
    <text evidence="6">The sequence shown here is derived from an EMBL/GenBank/DDBJ whole genome shotgun (WGS) entry which is preliminary data.</text>
</comment>
<dbReference type="InterPro" id="IPR002376">
    <property type="entry name" value="Formyl_transf_N"/>
</dbReference>
<dbReference type="AlphaFoldDB" id="A0ABD5VX28"/>
<dbReference type="GO" id="GO:0004644">
    <property type="term" value="F:phosphoribosylglycinamide formyltransferase activity"/>
    <property type="evidence" value="ECO:0007669"/>
    <property type="project" value="UniProtKB-EC"/>
</dbReference>
<evidence type="ECO:0000256" key="2">
    <source>
        <dbReference type="ARBA" id="ARBA00012254"/>
    </source>
</evidence>
<evidence type="ECO:0000313" key="7">
    <source>
        <dbReference type="Proteomes" id="UP001596445"/>
    </source>
</evidence>
<evidence type="ECO:0000256" key="4">
    <source>
        <dbReference type="ARBA" id="ARBA00022755"/>
    </source>
</evidence>
<evidence type="ECO:0000256" key="3">
    <source>
        <dbReference type="ARBA" id="ARBA00022679"/>
    </source>
</evidence>
<dbReference type="Gene3D" id="3.40.50.170">
    <property type="entry name" value="Formyl transferase, N-terminal domain"/>
    <property type="match status" value="1"/>
</dbReference>
<evidence type="ECO:0000259" key="5">
    <source>
        <dbReference type="Pfam" id="PF00551"/>
    </source>
</evidence>
<name>A0ABD5VX28_9EURY</name>
<dbReference type="InterPro" id="IPR036477">
    <property type="entry name" value="Formyl_transf_N_sf"/>
</dbReference>
<dbReference type="PANTHER" id="PTHR43369">
    <property type="entry name" value="PHOSPHORIBOSYLGLYCINAMIDE FORMYLTRANSFERASE"/>
    <property type="match status" value="1"/>
</dbReference>
<protein>
    <recommendedName>
        <fullName evidence="2">phosphoribosylglycinamide formyltransferase 1</fullName>
        <ecNumber evidence="2">2.1.2.2</ecNumber>
    </recommendedName>
</protein>
<feature type="domain" description="Formyl transferase N-terminal" evidence="5">
    <location>
        <begin position="92"/>
        <end position="204"/>
    </location>
</feature>
<dbReference type="PANTHER" id="PTHR43369:SF2">
    <property type="entry name" value="PHOSPHORIBOSYLGLYCINAMIDE FORMYLTRANSFERASE"/>
    <property type="match status" value="1"/>
</dbReference>
<sequence>MTTDIIILTANSLRHSYLRQTFGLADNIEVVKSYCESKSGSLLEEARKNGEQVRIDHLERRARSEHDYFAHFVNTTPDRSNPIEIPYGDINEQQYYEEITDLEPDLLVVYGSSIIRDPLLSEYDGRILNVHLGLSPYYRGTGTNFWPLVNGEPEYVGATFMYIDEGVDTGEIIHQLRARVHPYDGPHDIGNRLIADVGQVYPEIVRRFDDLHHVSQIDEPNNDHYYKSSDYNPDATAQLYENFADGMVEEYLQSEEERVAEVPIVKHPVIDEEKPLTHSDV</sequence>
<proteinExistence type="predicted"/>
<evidence type="ECO:0000256" key="1">
    <source>
        <dbReference type="ARBA" id="ARBA00005054"/>
    </source>
</evidence>
<dbReference type="Proteomes" id="UP001596445">
    <property type="component" value="Unassembled WGS sequence"/>
</dbReference>
<dbReference type="Pfam" id="PF00551">
    <property type="entry name" value="Formyl_trans_N"/>
    <property type="match status" value="1"/>
</dbReference>
<keyword evidence="7" id="KW-1185">Reference proteome</keyword>
<dbReference type="GeneID" id="76629657"/>
<dbReference type="EC" id="2.1.2.2" evidence="2"/>
<gene>
    <name evidence="6" type="ORF">ACFQQG_05620</name>
</gene>
<comment type="pathway">
    <text evidence="1">Purine metabolism; IMP biosynthesis via de novo pathway; N(2)-formyl-N(1)-(5-phospho-D-ribosyl)glycinamide from N(1)-(5-phospho-D-ribosyl)glycinamide (10-formyl THF route): step 1/1.</text>
</comment>
<dbReference type="RefSeq" id="WP_267163524.1">
    <property type="nucleotide sequence ID" value="NZ_CP112972.1"/>
</dbReference>
<accession>A0ABD5VX28</accession>
<dbReference type="EMBL" id="JBHSZI010000001">
    <property type="protein sequence ID" value="MFC7057741.1"/>
    <property type="molecule type" value="Genomic_DNA"/>
</dbReference>